<keyword evidence="1" id="KW-0472">Membrane</keyword>
<protein>
    <submittedName>
        <fullName evidence="3">Uncharacterized protein</fullName>
    </submittedName>
</protein>
<evidence type="ECO:0000313" key="3">
    <source>
        <dbReference type="EMBL" id="WBO67311.1"/>
    </source>
</evidence>
<evidence type="ECO:0000256" key="2">
    <source>
        <dbReference type="SAM" id="SignalP"/>
    </source>
</evidence>
<keyword evidence="2" id="KW-0732">Signal</keyword>
<proteinExistence type="predicted"/>
<keyword evidence="1" id="KW-1133">Transmembrane helix</keyword>
<dbReference type="EMBL" id="CP115300">
    <property type="protein sequence ID" value="WBO67311.1"/>
    <property type="molecule type" value="Genomic_DNA"/>
</dbReference>
<organism evidence="3 4">
    <name type="scientific">Streptomyces camelliae</name>
    <dbReference type="NCBI Taxonomy" id="3004093"/>
    <lineage>
        <taxon>Bacteria</taxon>
        <taxon>Bacillati</taxon>
        <taxon>Actinomycetota</taxon>
        <taxon>Actinomycetes</taxon>
        <taxon>Kitasatosporales</taxon>
        <taxon>Streptomycetaceae</taxon>
        <taxon>Streptomyces</taxon>
    </lineage>
</organism>
<dbReference type="Proteomes" id="UP001212326">
    <property type="component" value="Chromosome"/>
</dbReference>
<evidence type="ECO:0000313" key="4">
    <source>
        <dbReference type="Proteomes" id="UP001212326"/>
    </source>
</evidence>
<evidence type="ECO:0000256" key="1">
    <source>
        <dbReference type="SAM" id="Phobius"/>
    </source>
</evidence>
<reference evidence="3 4" key="1">
    <citation type="submission" date="2022-12" db="EMBL/GenBank/DDBJ databases">
        <authorList>
            <person name="Mo P."/>
        </authorList>
    </citation>
    <scope>NUCLEOTIDE SEQUENCE [LARGE SCALE GENOMIC DNA]</scope>
    <source>
        <strain evidence="3 4">HUAS 2-6</strain>
    </source>
</reference>
<name>A0ABY7P9Q1_9ACTN</name>
<dbReference type="RefSeq" id="WP_270084673.1">
    <property type="nucleotide sequence ID" value="NZ_CP115300.1"/>
</dbReference>
<feature type="chain" id="PRO_5045386965" evidence="2">
    <location>
        <begin position="31"/>
        <end position="189"/>
    </location>
</feature>
<feature type="transmembrane region" description="Helical" evidence="1">
    <location>
        <begin position="158"/>
        <end position="179"/>
    </location>
</feature>
<keyword evidence="1" id="KW-0812">Transmembrane</keyword>
<gene>
    <name evidence="3" type="ORF">O1G22_33120</name>
</gene>
<keyword evidence="4" id="KW-1185">Reference proteome</keyword>
<sequence>MPTPSLPRRAAAWSALTLAGTVFLGGPAVAAPPGANGDVKIHVVGTVSAAHLNQPKVCRFYLDAVNFDPNQQITWTIAPQPASAVGTSLSGALTLPTGTATTANLMLPSGQYKLTWTVVGVTGAGKHKVFKVDCPSAPGGRPNGGPPAGAGGLARTEAFTPVIGAAAVGLAAVGTAVWFRLRRRSHGAA</sequence>
<accession>A0ABY7P9Q1</accession>
<feature type="signal peptide" evidence="2">
    <location>
        <begin position="1"/>
        <end position="30"/>
    </location>
</feature>